<name>A0A9D0Z7U6_9FIRM</name>
<dbReference type="SUPFAM" id="SSF46785">
    <property type="entry name" value="Winged helix' DNA-binding domain"/>
    <property type="match status" value="1"/>
</dbReference>
<evidence type="ECO:0000259" key="5">
    <source>
        <dbReference type="PROSITE" id="PS50995"/>
    </source>
</evidence>
<evidence type="ECO:0000256" key="3">
    <source>
        <dbReference type="ARBA" id="ARBA00023163"/>
    </source>
</evidence>
<keyword evidence="4" id="KW-1133">Transmembrane helix</keyword>
<dbReference type="PANTHER" id="PTHR42756">
    <property type="entry name" value="TRANSCRIPTIONAL REGULATOR, MARR"/>
    <property type="match status" value="1"/>
</dbReference>
<organism evidence="6 7">
    <name type="scientific">Candidatus Onthenecus intestinigallinarum</name>
    <dbReference type="NCBI Taxonomy" id="2840875"/>
    <lineage>
        <taxon>Bacteria</taxon>
        <taxon>Bacillati</taxon>
        <taxon>Bacillota</taxon>
        <taxon>Clostridia</taxon>
        <taxon>Eubacteriales</taxon>
        <taxon>Candidatus Onthenecus</taxon>
    </lineage>
</organism>
<evidence type="ECO:0000256" key="2">
    <source>
        <dbReference type="ARBA" id="ARBA00023125"/>
    </source>
</evidence>
<keyword evidence="1" id="KW-0805">Transcription regulation</keyword>
<evidence type="ECO:0000256" key="1">
    <source>
        <dbReference type="ARBA" id="ARBA00023015"/>
    </source>
</evidence>
<dbReference type="Gene3D" id="1.10.10.10">
    <property type="entry name" value="Winged helix-like DNA-binding domain superfamily/Winged helix DNA-binding domain"/>
    <property type="match status" value="1"/>
</dbReference>
<dbReference type="PANTHER" id="PTHR42756:SF1">
    <property type="entry name" value="TRANSCRIPTIONAL REPRESSOR OF EMRAB OPERON"/>
    <property type="match status" value="1"/>
</dbReference>
<keyword evidence="4" id="KW-0812">Transmembrane</keyword>
<dbReference type="Proteomes" id="UP000886887">
    <property type="component" value="Unassembled WGS sequence"/>
</dbReference>
<evidence type="ECO:0000256" key="4">
    <source>
        <dbReference type="SAM" id="Phobius"/>
    </source>
</evidence>
<feature type="domain" description="HTH marR-type" evidence="5">
    <location>
        <begin position="7"/>
        <end position="139"/>
    </location>
</feature>
<sequence>MSERGQDQELLFTFTQAFIASVLIPFQSAFRKRLSHMQLRVMLALCDKGPSTMTELADALAVPRQQATQIVDRLHEMGMVERVREESDRRVVRICWSAEGHRYFDPICARFYEDMSARVRALPPGEAQAFLQAVQTLAELLPRMGAGREDAAQ</sequence>
<dbReference type="PRINTS" id="PR00598">
    <property type="entry name" value="HTHMARR"/>
</dbReference>
<dbReference type="PROSITE" id="PS50995">
    <property type="entry name" value="HTH_MARR_2"/>
    <property type="match status" value="1"/>
</dbReference>
<dbReference type="InterPro" id="IPR036388">
    <property type="entry name" value="WH-like_DNA-bd_sf"/>
</dbReference>
<dbReference type="SMART" id="SM00347">
    <property type="entry name" value="HTH_MARR"/>
    <property type="match status" value="1"/>
</dbReference>
<keyword evidence="4" id="KW-0472">Membrane</keyword>
<reference evidence="6" key="2">
    <citation type="journal article" date="2021" name="PeerJ">
        <title>Extensive microbial diversity within the chicken gut microbiome revealed by metagenomics and culture.</title>
        <authorList>
            <person name="Gilroy R."/>
            <person name="Ravi A."/>
            <person name="Getino M."/>
            <person name="Pursley I."/>
            <person name="Horton D.L."/>
            <person name="Alikhan N.F."/>
            <person name="Baker D."/>
            <person name="Gharbi K."/>
            <person name="Hall N."/>
            <person name="Watson M."/>
            <person name="Adriaenssens E.M."/>
            <person name="Foster-Nyarko E."/>
            <person name="Jarju S."/>
            <person name="Secka A."/>
            <person name="Antonio M."/>
            <person name="Oren A."/>
            <person name="Chaudhuri R.R."/>
            <person name="La Ragione R."/>
            <person name="Hildebrand F."/>
            <person name="Pallen M.J."/>
        </authorList>
    </citation>
    <scope>NUCLEOTIDE SEQUENCE</scope>
    <source>
        <strain evidence="6">ChiSxjej2B14-6234</strain>
    </source>
</reference>
<dbReference type="InterPro" id="IPR036390">
    <property type="entry name" value="WH_DNA-bd_sf"/>
</dbReference>
<dbReference type="Pfam" id="PF12802">
    <property type="entry name" value="MarR_2"/>
    <property type="match status" value="1"/>
</dbReference>
<comment type="caution">
    <text evidence="6">The sequence shown here is derived from an EMBL/GenBank/DDBJ whole genome shotgun (WGS) entry which is preliminary data.</text>
</comment>
<evidence type="ECO:0000313" key="7">
    <source>
        <dbReference type="Proteomes" id="UP000886887"/>
    </source>
</evidence>
<feature type="transmembrane region" description="Helical" evidence="4">
    <location>
        <begin position="12"/>
        <end position="30"/>
    </location>
</feature>
<reference evidence="6" key="1">
    <citation type="submission" date="2020-10" db="EMBL/GenBank/DDBJ databases">
        <authorList>
            <person name="Gilroy R."/>
        </authorList>
    </citation>
    <scope>NUCLEOTIDE SEQUENCE</scope>
    <source>
        <strain evidence="6">ChiSxjej2B14-6234</strain>
    </source>
</reference>
<dbReference type="InterPro" id="IPR000835">
    <property type="entry name" value="HTH_MarR-typ"/>
</dbReference>
<keyword evidence="3" id="KW-0804">Transcription</keyword>
<keyword evidence="2" id="KW-0238">DNA-binding</keyword>
<gene>
    <name evidence="6" type="ORF">IAB73_00920</name>
</gene>
<proteinExistence type="predicted"/>
<protein>
    <submittedName>
        <fullName evidence="6">MarR family transcriptional regulator</fullName>
    </submittedName>
</protein>
<dbReference type="GO" id="GO:0003677">
    <property type="term" value="F:DNA binding"/>
    <property type="evidence" value="ECO:0007669"/>
    <property type="project" value="UniProtKB-KW"/>
</dbReference>
<dbReference type="AlphaFoldDB" id="A0A9D0Z7U6"/>
<dbReference type="EMBL" id="DVFJ01000004">
    <property type="protein sequence ID" value="HIQ70769.1"/>
    <property type="molecule type" value="Genomic_DNA"/>
</dbReference>
<dbReference type="GO" id="GO:0003700">
    <property type="term" value="F:DNA-binding transcription factor activity"/>
    <property type="evidence" value="ECO:0007669"/>
    <property type="project" value="InterPro"/>
</dbReference>
<accession>A0A9D0Z7U6</accession>
<evidence type="ECO:0000313" key="6">
    <source>
        <dbReference type="EMBL" id="HIQ70769.1"/>
    </source>
</evidence>